<dbReference type="HOGENOM" id="CLU_315461_0_0_1"/>
<feature type="region of interest" description="Disordered" evidence="1">
    <location>
        <begin position="670"/>
        <end position="700"/>
    </location>
</feature>
<evidence type="ECO:0000256" key="1">
    <source>
        <dbReference type="SAM" id="MobiDB-lite"/>
    </source>
</evidence>
<dbReference type="STRING" id="1182541.W9Y7L1"/>
<feature type="region of interest" description="Disordered" evidence="1">
    <location>
        <begin position="798"/>
        <end position="855"/>
    </location>
</feature>
<dbReference type="GeneID" id="19160862"/>
<feature type="region of interest" description="Disordered" evidence="1">
    <location>
        <begin position="487"/>
        <end position="512"/>
    </location>
</feature>
<evidence type="ECO:0000313" key="4">
    <source>
        <dbReference type="EMBL" id="EXJ85625.1"/>
    </source>
</evidence>
<dbReference type="Pfam" id="PF20778">
    <property type="entry name" value="SLS1_C"/>
    <property type="match status" value="1"/>
</dbReference>
<evidence type="ECO:0000259" key="3">
    <source>
        <dbReference type="Pfam" id="PF20778"/>
    </source>
</evidence>
<dbReference type="RefSeq" id="XP_007725063.1">
    <property type="nucleotide sequence ID" value="XM_007726873.1"/>
</dbReference>
<dbReference type="InterPro" id="IPR048401">
    <property type="entry name" value="SLS1_C"/>
</dbReference>
<dbReference type="OrthoDB" id="5392646at2759"/>
<dbReference type="Pfam" id="PF20776">
    <property type="entry name" value="SLS1_N"/>
    <property type="match status" value="1"/>
</dbReference>
<feature type="domain" description="SLS1 N-terminal" evidence="2">
    <location>
        <begin position="146"/>
        <end position="229"/>
    </location>
</feature>
<dbReference type="InterPro" id="IPR048400">
    <property type="entry name" value="SLS1_N"/>
</dbReference>
<feature type="compositionally biased region" description="Basic and acidic residues" evidence="1">
    <location>
        <begin position="683"/>
        <end position="693"/>
    </location>
</feature>
<feature type="region of interest" description="Disordered" evidence="1">
    <location>
        <begin position="37"/>
        <end position="75"/>
    </location>
</feature>
<keyword evidence="5" id="KW-1185">Reference proteome</keyword>
<evidence type="ECO:0000259" key="2">
    <source>
        <dbReference type="Pfam" id="PF20776"/>
    </source>
</evidence>
<organism evidence="4 5">
    <name type="scientific">Capronia coronata CBS 617.96</name>
    <dbReference type="NCBI Taxonomy" id="1182541"/>
    <lineage>
        <taxon>Eukaryota</taxon>
        <taxon>Fungi</taxon>
        <taxon>Dikarya</taxon>
        <taxon>Ascomycota</taxon>
        <taxon>Pezizomycotina</taxon>
        <taxon>Eurotiomycetes</taxon>
        <taxon>Chaetothyriomycetidae</taxon>
        <taxon>Chaetothyriales</taxon>
        <taxon>Herpotrichiellaceae</taxon>
        <taxon>Capronia</taxon>
    </lineage>
</organism>
<gene>
    <name evidence="4" type="ORF">A1O1_05991</name>
</gene>
<dbReference type="Proteomes" id="UP000019484">
    <property type="component" value="Unassembled WGS sequence"/>
</dbReference>
<sequence>MLARTTRLSYICLRCQRRLSKAKGPLEAPLHPAAAQAGRRWAHAAVQVRQDEDDDHHDEGQTQNIDSPANPHDSETVAARSYRYRRWRPSKTAKLGVNSLGKPAEVLILPSRDRRIPKVPKEEENKARMSVQESLASEQAPLSIQELMANIEQVVGSSGIEKKRGQLEVKEWEILRSSLAKGFRLDQLRRYIAYKHKKSLSTDVFYRVNRQNKPDTIKYLVEEVWGFTVPVTEKRSEKKARTLSLYIPDEAKLDHLLKDRGQPLKRIAEELDIQIDLFRRDSRIRVSGVAANAAAALARISRLAKDLQPITIPLQGIMGDSYRDPAVKDAIKRFLDSVQQKFDVQIALTPDHIKIVHHEQHLLAQQAHREIRLAVEPDDQPQKVDVWPPESREISSLQPFPTPSEFSKSILQLPEARLTNPANDPPGLNVADPDTERIRPLNSMISKICEWFEFTSLHKSPKSRNDLYHHVTARFGQALFGELPRAKAAETEEGGKIQASSPRGLNASTPSGKPAFTNQIPYLVQQLALMKPWSPASSKPAKDIGADARTTLRLEFSPTYNETQSQLWPSLEVLVTSGESVKGRRPPLSIARVSAVHQQKSFTILCPSRQVDIKIMQQLKQDLLYRGAEKDQQHTPLLRAIKAYFSRTEADEPTEWLFQPFVNLPVDDSMKGVAEQGGNATSKSREGHERASRTDSTTTPKKEAISYILRTVDVMDVDSREVAVSVSAGSATSADAGKGRQPNQHVKFCLDHVTLTGTEATRQELLLAERSVLHPPTLTQPDMAILVKTALALADRLGEDPTTSTRGELGSVLEVTAEKAEHPVKDSAGDEKKRPSKVSKVVKKAGKRAKKPSSS</sequence>
<feature type="domain" description="SLS1 C-terminal" evidence="3">
    <location>
        <begin position="419"/>
        <end position="669"/>
    </location>
</feature>
<dbReference type="eggNOG" id="ENOG502RAVV">
    <property type="taxonomic scope" value="Eukaryota"/>
</dbReference>
<evidence type="ECO:0000313" key="5">
    <source>
        <dbReference type="Proteomes" id="UP000019484"/>
    </source>
</evidence>
<feature type="compositionally biased region" description="Basic and acidic residues" evidence="1">
    <location>
        <begin position="816"/>
        <end position="833"/>
    </location>
</feature>
<comment type="caution">
    <text evidence="4">The sequence shown here is derived from an EMBL/GenBank/DDBJ whole genome shotgun (WGS) entry which is preliminary data.</text>
</comment>
<dbReference type="EMBL" id="AMWN01000005">
    <property type="protein sequence ID" value="EXJ85625.1"/>
    <property type="molecule type" value="Genomic_DNA"/>
</dbReference>
<reference evidence="4 5" key="1">
    <citation type="submission" date="2013-03" db="EMBL/GenBank/DDBJ databases">
        <title>The Genome Sequence of Capronia coronata CBS 617.96.</title>
        <authorList>
            <consortium name="The Broad Institute Genomics Platform"/>
            <person name="Cuomo C."/>
            <person name="de Hoog S."/>
            <person name="Gorbushina A."/>
            <person name="Walker B."/>
            <person name="Young S.K."/>
            <person name="Zeng Q."/>
            <person name="Gargeya S."/>
            <person name="Fitzgerald M."/>
            <person name="Haas B."/>
            <person name="Abouelleil A."/>
            <person name="Allen A.W."/>
            <person name="Alvarado L."/>
            <person name="Arachchi H.M."/>
            <person name="Berlin A.M."/>
            <person name="Chapman S.B."/>
            <person name="Gainer-Dewar J."/>
            <person name="Goldberg J."/>
            <person name="Griggs A."/>
            <person name="Gujja S."/>
            <person name="Hansen M."/>
            <person name="Howarth C."/>
            <person name="Imamovic A."/>
            <person name="Ireland A."/>
            <person name="Larimer J."/>
            <person name="McCowan C."/>
            <person name="Murphy C."/>
            <person name="Pearson M."/>
            <person name="Poon T.W."/>
            <person name="Priest M."/>
            <person name="Roberts A."/>
            <person name="Saif S."/>
            <person name="Shea T."/>
            <person name="Sisk P."/>
            <person name="Sykes S."/>
            <person name="Wortman J."/>
            <person name="Nusbaum C."/>
            <person name="Birren B."/>
        </authorList>
    </citation>
    <scope>NUCLEOTIDE SEQUENCE [LARGE SCALE GENOMIC DNA]</scope>
    <source>
        <strain evidence="4 5">CBS 617.96</strain>
    </source>
</reference>
<accession>W9Y7L1</accession>
<feature type="compositionally biased region" description="Basic residues" evidence="1">
    <location>
        <begin position="834"/>
        <end position="855"/>
    </location>
</feature>
<protein>
    <submittedName>
        <fullName evidence="4">Uncharacterized protein</fullName>
    </submittedName>
</protein>
<name>W9Y7L1_9EURO</name>
<proteinExistence type="predicted"/>
<dbReference type="AlphaFoldDB" id="W9Y7L1"/>
<feature type="compositionally biased region" description="Polar residues" evidence="1">
    <location>
        <begin position="498"/>
        <end position="512"/>
    </location>
</feature>